<sequence length="418" mass="47136">MEHSQNWSHDLADKEGPESPKSIRESPKPGFHPSSPTLSEHNLSLSTHPILPSLAPEDPPIAASCTSVSQSQIVTSSSKPTTSLLSKTVTPEVKTSLSPELGANTDPNKLSTRNKLRKLRKEVNTQKSLNKELRNSLSSVKGCNTKLKKENIFQKSKIEKLREEVDMQNKSNQAHKREKLILTTKIESLEDTIDGLKDTIAVMETRYEEEHGHKRLVMPKALDSDHRLHEAEKKIMILEIRLKHAREEQQQKVRRAGNKLLQERANALEGYFKVIRDKGEIKKLESKLRAAKQKISKSKRNYKLLQFNYKKQVKINSELSKMPKSIPCTTPSQTSLICQSTMNKLKSLLECPVTHSKMSSPCSLPSGHTIAKSKVEELIKSGSSDPFSGEQLRGKPVPNKFAERVFEVLEEMENELLS</sequence>
<dbReference type="EMBL" id="CAMPGE010008786">
    <property type="protein sequence ID" value="CAI2367672.1"/>
    <property type="molecule type" value="Genomic_DNA"/>
</dbReference>
<dbReference type="CDD" id="cd16453">
    <property type="entry name" value="RING-Ubox"/>
    <property type="match status" value="1"/>
</dbReference>
<dbReference type="InterPro" id="IPR003613">
    <property type="entry name" value="Ubox_domain"/>
</dbReference>
<dbReference type="SUPFAM" id="SSF57850">
    <property type="entry name" value="RING/U-box"/>
    <property type="match status" value="1"/>
</dbReference>
<dbReference type="Gene3D" id="3.30.40.10">
    <property type="entry name" value="Zinc/RING finger domain, C3HC4 (zinc finger)"/>
    <property type="match status" value="1"/>
</dbReference>
<evidence type="ECO:0000313" key="4">
    <source>
        <dbReference type="EMBL" id="CAI2367672.1"/>
    </source>
</evidence>
<dbReference type="Pfam" id="PF04564">
    <property type="entry name" value="U-box"/>
    <property type="match status" value="1"/>
</dbReference>
<name>A0AAD1UJ37_EUPCR</name>
<dbReference type="Proteomes" id="UP001295684">
    <property type="component" value="Unassembled WGS sequence"/>
</dbReference>
<keyword evidence="5" id="KW-1185">Reference proteome</keyword>
<gene>
    <name evidence="4" type="ORF">ECRASSUSDP1_LOCUS8960</name>
</gene>
<accession>A0AAD1UJ37</accession>
<evidence type="ECO:0000313" key="5">
    <source>
        <dbReference type="Proteomes" id="UP001295684"/>
    </source>
</evidence>
<feature type="region of interest" description="Disordered" evidence="2">
    <location>
        <begin position="1"/>
        <end position="58"/>
    </location>
</feature>
<protein>
    <recommendedName>
        <fullName evidence="3">U-box domain-containing protein</fullName>
    </recommendedName>
</protein>
<feature type="compositionally biased region" description="Polar residues" evidence="2">
    <location>
        <begin position="34"/>
        <end position="47"/>
    </location>
</feature>
<evidence type="ECO:0000259" key="3">
    <source>
        <dbReference type="Pfam" id="PF04564"/>
    </source>
</evidence>
<evidence type="ECO:0000256" key="2">
    <source>
        <dbReference type="SAM" id="MobiDB-lite"/>
    </source>
</evidence>
<dbReference type="GO" id="GO:0004842">
    <property type="term" value="F:ubiquitin-protein transferase activity"/>
    <property type="evidence" value="ECO:0007669"/>
    <property type="project" value="InterPro"/>
</dbReference>
<feature type="compositionally biased region" description="Low complexity" evidence="2">
    <location>
        <begin position="70"/>
        <end position="91"/>
    </location>
</feature>
<organism evidence="4 5">
    <name type="scientific">Euplotes crassus</name>
    <dbReference type="NCBI Taxonomy" id="5936"/>
    <lineage>
        <taxon>Eukaryota</taxon>
        <taxon>Sar</taxon>
        <taxon>Alveolata</taxon>
        <taxon>Ciliophora</taxon>
        <taxon>Intramacronucleata</taxon>
        <taxon>Spirotrichea</taxon>
        <taxon>Hypotrichia</taxon>
        <taxon>Euplotida</taxon>
        <taxon>Euplotidae</taxon>
        <taxon>Moneuplotes</taxon>
    </lineage>
</organism>
<dbReference type="InterPro" id="IPR013083">
    <property type="entry name" value="Znf_RING/FYVE/PHD"/>
</dbReference>
<keyword evidence="1" id="KW-0175">Coiled coil</keyword>
<evidence type="ECO:0000256" key="1">
    <source>
        <dbReference type="SAM" id="Coils"/>
    </source>
</evidence>
<dbReference type="AlphaFoldDB" id="A0AAD1UJ37"/>
<comment type="caution">
    <text evidence="4">The sequence shown here is derived from an EMBL/GenBank/DDBJ whole genome shotgun (WGS) entry which is preliminary data.</text>
</comment>
<dbReference type="GO" id="GO:0016567">
    <property type="term" value="P:protein ubiquitination"/>
    <property type="evidence" value="ECO:0007669"/>
    <property type="project" value="InterPro"/>
</dbReference>
<proteinExistence type="predicted"/>
<feature type="region of interest" description="Disordered" evidence="2">
    <location>
        <begin position="70"/>
        <end position="109"/>
    </location>
</feature>
<feature type="compositionally biased region" description="Basic and acidic residues" evidence="2">
    <location>
        <begin position="10"/>
        <end position="27"/>
    </location>
</feature>
<reference evidence="4" key="1">
    <citation type="submission" date="2023-07" db="EMBL/GenBank/DDBJ databases">
        <authorList>
            <consortium name="AG Swart"/>
            <person name="Singh M."/>
            <person name="Singh A."/>
            <person name="Seah K."/>
            <person name="Emmerich C."/>
        </authorList>
    </citation>
    <scope>NUCLEOTIDE SEQUENCE</scope>
    <source>
        <strain evidence="4">DP1</strain>
    </source>
</reference>
<feature type="coiled-coil region" evidence="1">
    <location>
        <begin position="116"/>
        <end position="301"/>
    </location>
</feature>
<feature type="domain" description="U-box" evidence="3">
    <location>
        <begin position="350"/>
        <end position="393"/>
    </location>
</feature>